<reference evidence="12" key="1">
    <citation type="journal article" date="2021" name="PeerJ">
        <title>Extensive microbial diversity within the chicken gut microbiome revealed by metagenomics and culture.</title>
        <authorList>
            <person name="Gilroy R."/>
            <person name="Ravi A."/>
            <person name="Getino M."/>
            <person name="Pursley I."/>
            <person name="Horton D.L."/>
            <person name="Alikhan N.F."/>
            <person name="Baker D."/>
            <person name="Gharbi K."/>
            <person name="Hall N."/>
            <person name="Watson M."/>
            <person name="Adriaenssens E.M."/>
            <person name="Foster-Nyarko E."/>
            <person name="Jarju S."/>
            <person name="Secka A."/>
            <person name="Antonio M."/>
            <person name="Oren A."/>
            <person name="Chaudhuri R.R."/>
            <person name="La Ragione R."/>
            <person name="Hildebrand F."/>
            <person name="Pallen M.J."/>
        </authorList>
    </citation>
    <scope>NUCLEOTIDE SEQUENCE</scope>
    <source>
        <strain evidence="12">B5_2728</strain>
    </source>
</reference>
<evidence type="ECO:0000313" key="12">
    <source>
        <dbReference type="EMBL" id="MBU3805773.1"/>
    </source>
</evidence>
<dbReference type="EMBL" id="JAHLFP010000018">
    <property type="protein sequence ID" value="MBU3805773.1"/>
    <property type="molecule type" value="Genomic_DNA"/>
</dbReference>
<evidence type="ECO:0000256" key="1">
    <source>
        <dbReference type="ARBA" id="ARBA00004651"/>
    </source>
</evidence>
<accession>A0A948T1Q8</accession>
<dbReference type="GO" id="GO:0005886">
    <property type="term" value="C:plasma membrane"/>
    <property type="evidence" value="ECO:0007669"/>
    <property type="project" value="UniProtKB-SubCell"/>
</dbReference>
<protein>
    <submittedName>
        <fullName evidence="12">Membrane protein insertase YidC</fullName>
    </submittedName>
</protein>
<comment type="similarity">
    <text evidence="9">Belongs to the OXA1/ALB3/YidC family.</text>
</comment>
<evidence type="ECO:0000256" key="2">
    <source>
        <dbReference type="ARBA" id="ARBA00022448"/>
    </source>
</evidence>
<dbReference type="PANTHER" id="PTHR12428:SF65">
    <property type="entry name" value="CYTOCHROME C OXIDASE ASSEMBLY PROTEIN COX18, MITOCHONDRIAL"/>
    <property type="match status" value="1"/>
</dbReference>
<dbReference type="CDD" id="cd20070">
    <property type="entry name" value="5TM_YidC_Alb3"/>
    <property type="match status" value="1"/>
</dbReference>
<feature type="domain" description="Membrane insertase YidC/Oxa/ALB C-terminal" evidence="11">
    <location>
        <begin position="25"/>
        <end position="263"/>
    </location>
</feature>
<evidence type="ECO:0000256" key="4">
    <source>
        <dbReference type="ARBA" id="ARBA00022692"/>
    </source>
</evidence>
<dbReference type="AlphaFoldDB" id="A0A948T1Q8"/>
<keyword evidence="8" id="KW-0143">Chaperone</keyword>
<evidence type="ECO:0000256" key="9">
    <source>
        <dbReference type="RuleBase" id="RU003945"/>
    </source>
</evidence>
<dbReference type="InterPro" id="IPR047196">
    <property type="entry name" value="YidC_ALB_C"/>
</dbReference>
<gene>
    <name evidence="12" type="primary">yidC</name>
    <name evidence="12" type="ORF">H9882_02635</name>
</gene>
<keyword evidence="4 9" id="KW-0812">Transmembrane</keyword>
<feature type="transmembrane region" description="Helical" evidence="10">
    <location>
        <begin position="90"/>
        <end position="112"/>
    </location>
</feature>
<dbReference type="NCBIfam" id="TIGR03592">
    <property type="entry name" value="yidC_oxa1_cterm"/>
    <property type="match status" value="1"/>
</dbReference>
<evidence type="ECO:0000256" key="8">
    <source>
        <dbReference type="ARBA" id="ARBA00023186"/>
    </source>
</evidence>
<dbReference type="GO" id="GO:0015031">
    <property type="term" value="P:protein transport"/>
    <property type="evidence" value="ECO:0007669"/>
    <property type="project" value="UniProtKB-KW"/>
</dbReference>
<evidence type="ECO:0000256" key="7">
    <source>
        <dbReference type="ARBA" id="ARBA00023136"/>
    </source>
</evidence>
<evidence type="ECO:0000313" key="13">
    <source>
        <dbReference type="Proteomes" id="UP000713596"/>
    </source>
</evidence>
<name>A0A948T1Q8_9FIRM</name>
<dbReference type="InterPro" id="IPR028055">
    <property type="entry name" value="YidC/Oxa/ALB_C"/>
</dbReference>
<dbReference type="Proteomes" id="UP000713596">
    <property type="component" value="Unassembled WGS sequence"/>
</dbReference>
<dbReference type="InterPro" id="IPR001708">
    <property type="entry name" value="YidC/ALB3/OXA1/COX18"/>
</dbReference>
<keyword evidence="7 10" id="KW-0472">Membrane</keyword>
<evidence type="ECO:0000259" key="11">
    <source>
        <dbReference type="Pfam" id="PF02096"/>
    </source>
</evidence>
<reference evidence="12" key="2">
    <citation type="submission" date="2021-04" db="EMBL/GenBank/DDBJ databases">
        <authorList>
            <person name="Gilroy R."/>
        </authorList>
    </citation>
    <scope>NUCLEOTIDE SEQUENCE</scope>
    <source>
        <strain evidence="12">B5_2728</strain>
    </source>
</reference>
<sequence length="341" mass="39336">MGFLGILGLPLGYVLQWIYEIVGNYGWSILLFTVIVRLAFFPLQVKQQKSTARMSAYQPMIAEIQKKYAKDREKQNEELMRMQQEYGYNPAAGCLPMFLNLFVIFGIIEVVYRPLQYILHIPADAIAKAAEVMGLASANYTTQSQIVQQVQQNAAMFGDIFSPEQLAMIQDFRVDFFGINLMQNPGFELNNLLIFPLLSIVTMAMLNVVMLRSSGQQLQGSMKLMPWMTSLMFVWFAFQVPVGFSLYYTVSNLFQFFQSLLLRKLYDPEKLKEQIAQEIEEKKRQRKAKKEVTVVKDGKTTTKQVSASEMNRLRIEMARKLDEEKYKDERTVPLSELGKEE</sequence>
<feature type="transmembrane region" description="Helical" evidence="10">
    <location>
        <begin position="231"/>
        <end position="250"/>
    </location>
</feature>
<comment type="caution">
    <text evidence="12">The sequence shown here is derived from an EMBL/GenBank/DDBJ whole genome shotgun (WGS) entry which is preliminary data.</text>
</comment>
<keyword evidence="5" id="KW-0653">Protein transport</keyword>
<feature type="transmembrane region" description="Helical" evidence="10">
    <location>
        <begin position="26"/>
        <end position="45"/>
    </location>
</feature>
<keyword evidence="6 10" id="KW-1133">Transmembrane helix</keyword>
<proteinExistence type="inferred from homology"/>
<keyword evidence="3" id="KW-1003">Cell membrane</keyword>
<evidence type="ECO:0000256" key="3">
    <source>
        <dbReference type="ARBA" id="ARBA00022475"/>
    </source>
</evidence>
<comment type="subcellular location">
    <subcellularLocation>
        <location evidence="1">Cell membrane</location>
        <topology evidence="1">Multi-pass membrane protein</topology>
    </subcellularLocation>
    <subcellularLocation>
        <location evidence="9">Membrane</location>
        <topology evidence="9">Multi-pass membrane protein</topology>
    </subcellularLocation>
</comment>
<dbReference type="GO" id="GO:0032977">
    <property type="term" value="F:membrane insertase activity"/>
    <property type="evidence" value="ECO:0007669"/>
    <property type="project" value="InterPro"/>
</dbReference>
<dbReference type="PANTHER" id="PTHR12428">
    <property type="entry name" value="OXA1"/>
    <property type="match status" value="1"/>
</dbReference>
<evidence type="ECO:0000256" key="10">
    <source>
        <dbReference type="SAM" id="Phobius"/>
    </source>
</evidence>
<feature type="transmembrane region" description="Helical" evidence="10">
    <location>
        <begin position="192"/>
        <end position="211"/>
    </location>
</feature>
<dbReference type="Pfam" id="PF02096">
    <property type="entry name" value="60KD_IMP"/>
    <property type="match status" value="1"/>
</dbReference>
<keyword evidence="2" id="KW-0813">Transport</keyword>
<organism evidence="12 13">
    <name type="scientific">Candidatus Allofournierella pullistercoris</name>
    <dbReference type="NCBI Taxonomy" id="2838597"/>
    <lineage>
        <taxon>Bacteria</taxon>
        <taxon>Bacillati</taxon>
        <taxon>Bacillota</taxon>
        <taxon>Clostridia</taxon>
        <taxon>Eubacteriales</taxon>
        <taxon>Oscillospiraceae</taxon>
        <taxon>Allofournierella</taxon>
    </lineage>
</organism>
<evidence type="ECO:0000256" key="6">
    <source>
        <dbReference type="ARBA" id="ARBA00022989"/>
    </source>
</evidence>
<dbReference type="GO" id="GO:0051205">
    <property type="term" value="P:protein insertion into membrane"/>
    <property type="evidence" value="ECO:0007669"/>
    <property type="project" value="TreeGrafter"/>
</dbReference>
<evidence type="ECO:0000256" key="5">
    <source>
        <dbReference type="ARBA" id="ARBA00022927"/>
    </source>
</evidence>